<feature type="transmembrane region" description="Helical" evidence="1">
    <location>
        <begin position="20"/>
        <end position="45"/>
    </location>
</feature>
<comment type="caution">
    <text evidence="3">The sequence shown here is derived from an EMBL/GenBank/DDBJ whole genome shotgun (WGS) entry which is preliminary data.</text>
</comment>
<dbReference type="Proteomes" id="UP001273136">
    <property type="component" value="Unassembled WGS sequence"/>
</dbReference>
<name>A0AAE4MBA3_9EURY</name>
<dbReference type="NCBIfam" id="TIGR02537">
    <property type="entry name" value="arch_flag_Nterm"/>
    <property type="match status" value="1"/>
</dbReference>
<evidence type="ECO:0000313" key="3">
    <source>
        <dbReference type="EMBL" id="MDV0441074.1"/>
    </source>
</evidence>
<dbReference type="Pfam" id="PF07790">
    <property type="entry name" value="Pilin_N"/>
    <property type="match status" value="1"/>
</dbReference>
<keyword evidence="4" id="KW-1185">Reference proteome</keyword>
<keyword evidence="1" id="KW-1133">Transmembrane helix</keyword>
<keyword evidence="1" id="KW-0472">Membrane</keyword>
<dbReference type="InterPro" id="IPR012859">
    <property type="entry name" value="Pilin_N_archaeal"/>
</dbReference>
<accession>A0AAE4MBA3</accession>
<keyword evidence="1" id="KW-0812">Transmembrane</keyword>
<evidence type="ECO:0000259" key="2">
    <source>
        <dbReference type="Pfam" id="PF07790"/>
    </source>
</evidence>
<organism evidence="3 4">
    <name type="scientific">Methanorbis furvi</name>
    <dbReference type="NCBI Taxonomy" id="3028299"/>
    <lineage>
        <taxon>Archaea</taxon>
        <taxon>Methanobacteriati</taxon>
        <taxon>Methanobacteriota</taxon>
        <taxon>Stenosarchaea group</taxon>
        <taxon>Methanomicrobia</taxon>
        <taxon>Methanomicrobiales</taxon>
        <taxon>Methanocorpusculaceae</taxon>
        <taxon>Methanorbis</taxon>
    </lineage>
</organism>
<dbReference type="AlphaFoldDB" id="A0AAE4MBA3"/>
<dbReference type="EMBL" id="JAWDKA010000001">
    <property type="protein sequence ID" value="MDV0441074.1"/>
    <property type="molecule type" value="Genomic_DNA"/>
</dbReference>
<feature type="domain" description="Archaeal Type IV pilin N-terminal" evidence="2">
    <location>
        <begin position="15"/>
        <end position="90"/>
    </location>
</feature>
<reference evidence="3" key="1">
    <citation type="submission" date="2023-06" db="EMBL/GenBank/DDBJ databases">
        <title>Genome sequence of Methancorpusculaceae sp. Ag1.</title>
        <authorList>
            <person name="Protasov E."/>
            <person name="Platt K."/>
            <person name="Poehlein A."/>
            <person name="Daniel R."/>
            <person name="Brune A."/>
        </authorList>
    </citation>
    <scope>NUCLEOTIDE SEQUENCE</scope>
    <source>
        <strain evidence="3">Ag1</strain>
    </source>
</reference>
<protein>
    <recommendedName>
        <fullName evidence="2">Archaeal Type IV pilin N-terminal domain-containing protein</fullName>
    </recommendedName>
</protein>
<evidence type="ECO:0000313" key="4">
    <source>
        <dbReference type="Proteomes" id="UP001273136"/>
    </source>
</evidence>
<gene>
    <name evidence="3" type="ORF">McpAg1_02530</name>
</gene>
<evidence type="ECO:0000256" key="1">
    <source>
        <dbReference type="SAM" id="Phobius"/>
    </source>
</evidence>
<proteinExistence type="predicted"/>
<dbReference type="InterPro" id="IPR013373">
    <property type="entry name" value="Flagellin/pilin_N_arc"/>
</dbReference>
<sequence>MCDIMQRRTNTKKDDAVSPVVGVMLMLVVTIIIAAVVSQFAGGLITTQKATPSASIKTTIDADDLSFSMKVLSVSEPIDTANLKLVTTMAKNGVLYTGTVVPSASKTYYDAGPFGLGMKINGTGFTVGYDEATDSGGESSSKYAWSQENIGQWFGNYSLYNGVSMSAQGEYELGYILGSGGQVDGDAVVNGVSTSEVTTEQLTPYGTVNDQDTPSGIKVTIGGETKFFYPSDGYRATRSSGKIYVYKVDDRKTVDILKSGDTVNVRLIYTPSGQQIYSEDVKVR</sequence>